<comment type="caution">
    <text evidence="1">The sequence shown here is derived from an EMBL/GenBank/DDBJ whole genome shotgun (WGS) entry which is preliminary data.</text>
</comment>
<proteinExistence type="predicted"/>
<gene>
    <name evidence="1" type="ORF">GCM10011444_12000</name>
</gene>
<evidence type="ECO:0000313" key="2">
    <source>
        <dbReference type="Proteomes" id="UP000624701"/>
    </source>
</evidence>
<dbReference type="EMBL" id="BMDQ01000001">
    <property type="protein sequence ID" value="GGI56891.1"/>
    <property type="molecule type" value="Genomic_DNA"/>
</dbReference>
<dbReference type="RefSeq" id="WP_188373782.1">
    <property type="nucleotide sequence ID" value="NZ_BMDQ01000001.1"/>
</dbReference>
<name>A0ABQ2BWP5_9FLAO</name>
<accession>A0ABQ2BWP5</accession>
<dbReference type="Proteomes" id="UP000624701">
    <property type="component" value="Unassembled WGS sequence"/>
</dbReference>
<sequence>MINVNGLNIDYLPMKLDDFIGILLHHEYPVMTIYRHNGLPLIRYWVDCNDDDSVNRYFVYTVRPVSLKRYLNGGIGLLGLLNCLNDGFGYLIDIDNTNVIHNVTIVSPINLPDTYKPRYDSIFELNNGVDTEQIFKAFDLDSIEEKIDTVGLLSEISKDKNIEIINLHLTKGEGIGYGKINTKLLGETLIAFDNLYREVAFDEMKGSNRGEVTDKKDNKDYFVRSSTEIFMNKAASYSIFIKPSITQLDMFENVTESSKIAKRILELINNTSDKDLIGDYYPQISDFAVKSYQEFLKEIISKDINLSLNWFNPQNNETYSKDFSLTIANQINDNINSINTDFEEKFNLKGKFTALNCDTRYFTFKSHDDESYKGYFDTLIKDSMPLLNFTTLYEIIVNRTIKKEAGRSEPKISDIILSCQEVSS</sequence>
<keyword evidence="2" id="KW-1185">Reference proteome</keyword>
<protein>
    <submittedName>
        <fullName evidence="1">Uncharacterized protein</fullName>
    </submittedName>
</protein>
<reference evidence="2" key="1">
    <citation type="journal article" date="2019" name="Int. J. Syst. Evol. Microbiol.">
        <title>The Global Catalogue of Microorganisms (GCM) 10K type strain sequencing project: providing services to taxonomists for standard genome sequencing and annotation.</title>
        <authorList>
            <consortium name="The Broad Institute Genomics Platform"/>
            <consortium name="The Broad Institute Genome Sequencing Center for Infectious Disease"/>
            <person name="Wu L."/>
            <person name="Ma J."/>
        </authorList>
    </citation>
    <scope>NUCLEOTIDE SEQUENCE [LARGE SCALE GENOMIC DNA]</scope>
    <source>
        <strain evidence="2">CCM 8681</strain>
    </source>
</reference>
<evidence type="ECO:0000313" key="1">
    <source>
        <dbReference type="EMBL" id="GGI56891.1"/>
    </source>
</evidence>
<organism evidence="1 2">
    <name type="scientific">Winogradskyella haliclonae</name>
    <dbReference type="NCBI Taxonomy" id="2048558"/>
    <lineage>
        <taxon>Bacteria</taxon>
        <taxon>Pseudomonadati</taxon>
        <taxon>Bacteroidota</taxon>
        <taxon>Flavobacteriia</taxon>
        <taxon>Flavobacteriales</taxon>
        <taxon>Flavobacteriaceae</taxon>
        <taxon>Winogradskyella</taxon>
    </lineage>
</organism>